<dbReference type="GO" id="GO:0031419">
    <property type="term" value="F:cobalamin binding"/>
    <property type="evidence" value="ECO:0007669"/>
    <property type="project" value="InterPro"/>
</dbReference>
<dbReference type="AlphaFoldDB" id="A0A840RWE0"/>
<dbReference type="SMART" id="SM00422">
    <property type="entry name" value="HTH_MERR"/>
    <property type="match status" value="1"/>
</dbReference>
<dbReference type="GO" id="GO:0046872">
    <property type="term" value="F:metal ion binding"/>
    <property type="evidence" value="ECO:0007669"/>
    <property type="project" value="InterPro"/>
</dbReference>
<dbReference type="Pfam" id="PF02607">
    <property type="entry name" value="B12-binding_2"/>
    <property type="match status" value="1"/>
</dbReference>
<comment type="caution">
    <text evidence="3">The sequence shown here is derived from an EMBL/GenBank/DDBJ whole genome shotgun (WGS) entry which is preliminary data.</text>
</comment>
<evidence type="ECO:0000259" key="1">
    <source>
        <dbReference type="PROSITE" id="PS50937"/>
    </source>
</evidence>
<dbReference type="Gene3D" id="1.10.1240.10">
    <property type="entry name" value="Methionine synthase domain"/>
    <property type="match status" value="1"/>
</dbReference>
<dbReference type="SUPFAM" id="SSF52242">
    <property type="entry name" value="Cobalamin (vitamin B12)-binding domain"/>
    <property type="match status" value="1"/>
</dbReference>
<evidence type="ECO:0000259" key="2">
    <source>
        <dbReference type="PROSITE" id="PS51332"/>
    </source>
</evidence>
<gene>
    <name evidence="3" type="ORF">HNQ51_000300</name>
</gene>
<dbReference type="Pfam" id="PF13411">
    <property type="entry name" value="MerR_1"/>
    <property type="match status" value="1"/>
</dbReference>
<dbReference type="InterPro" id="IPR036724">
    <property type="entry name" value="Cobalamin-bd_sf"/>
</dbReference>
<dbReference type="Proteomes" id="UP000554837">
    <property type="component" value="Unassembled WGS sequence"/>
</dbReference>
<dbReference type="InterPro" id="IPR000551">
    <property type="entry name" value="MerR-type_HTH_dom"/>
</dbReference>
<dbReference type="CDD" id="cd01104">
    <property type="entry name" value="HTH_MlrA-CarA"/>
    <property type="match status" value="1"/>
</dbReference>
<keyword evidence="4" id="KW-1185">Reference proteome</keyword>
<proteinExistence type="predicted"/>
<dbReference type="InterPro" id="IPR009061">
    <property type="entry name" value="DNA-bd_dom_put_sf"/>
</dbReference>
<dbReference type="GO" id="GO:0003677">
    <property type="term" value="F:DNA binding"/>
    <property type="evidence" value="ECO:0007669"/>
    <property type="project" value="UniProtKB-KW"/>
</dbReference>
<dbReference type="InterPro" id="IPR006158">
    <property type="entry name" value="Cobalamin-bd"/>
</dbReference>
<organism evidence="3 4">
    <name type="scientific">Inhella inkyongensis</name>
    <dbReference type="NCBI Taxonomy" id="392593"/>
    <lineage>
        <taxon>Bacteria</taxon>
        <taxon>Pseudomonadati</taxon>
        <taxon>Pseudomonadota</taxon>
        <taxon>Betaproteobacteria</taxon>
        <taxon>Burkholderiales</taxon>
        <taxon>Sphaerotilaceae</taxon>
        <taxon>Inhella</taxon>
    </lineage>
</organism>
<evidence type="ECO:0000313" key="3">
    <source>
        <dbReference type="EMBL" id="MBB5203007.1"/>
    </source>
</evidence>
<name>A0A840RWE0_9BURK</name>
<reference evidence="3 4" key="1">
    <citation type="submission" date="2020-08" db="EMBL/GenBank/DDBJ databases">
        <title>Genomic Encyclopedia of Type Strains, Phase IV (KMG-IV): sequencing the most valuable type-strain genomes for metagenomic binning, comparative biology and taxonomic classification.</title>
        <authorList>
            <person name="Goeker M."/>
        </authorList>
    </citation>
    <scope>NUCLEOTIDE SEQUENCE [LARGE SCALE GENOMIC DNA]</scope>
    <source>
        <strain evidence="3 4">DSM 23958</strain>
    </source>
</reference>
<dbReference type="OrthoDB" id="9800334at2"/>
<dbReference type="Pfam" id="PF02310">
    <property type="entry name" value="B12-binding"/>
    <property type="match status" value="1"/>
</dbReference>
<dbReference type="GO" id="GO:0006355">
    <property type="term" value="P:regulation of DNA-templated transcription"/>
    <property type="evidence" value="ECO:0007669"/>
    <property type="project" value="InterPro"/>
</dbReference>
<dbReference type="PROSITE" id="PS50937">
    <property type="entry name" value="HTH_MERR_2"/>
    <property type="match status" value="1"/>
</dbReference>
<dbReference type="Gene3D" id="1.10.1660.10">
    <property type="match status" value="1"/>
</dbReference>
<dbReference type="InterPro" id="IPR003759">
    <property type="entry name" value="Cbl-bd_cap"/>
</dbReference>
<evidence type="ECO:0000313" key="4">
    <source>
        <dbReference type="Proteomes" id="UP000554837"/>
    </source>
</evidence>
<accession>A0A840RWE0</accession>
<dbReference type="InterPro" id="IPR036594">
    <property type="entry name" value="Meth_synthase_dom"/>
</dbReference>
<dbReference type="EMBL" id="JACHHO010000001">
    <property type="protein sequence ID" value="MBB5203007.1"/>
    <property type="molecule type" value="Genomic_DNA"/>
</dbReference>
<feature type="domain" description="B12-binding" evidence="2">
    <location>
        <begin position="197"/>
        <end position="324"/>
    </location>
</feature>
<feature type="domain" description="HTH merR-type" evidence="1">
    <location>
        <begin position="27"/>
        <end position="76"/>
    </location>
</feature>
<dbReference type="Gene3D" id="3.40.50.280">
    <property type="entry name" value="Cobalamin-binding domain"/>
    <property type="match status" value="1"/>
</dbReference>
<keyword evidence="3" id="KW-0238">DNA-binding</keyword>
<dbReference type="PROSITE" id="PS51332">
    <property type="entry name" value="B12_BINDING"/>
    <property type="match status" value="1"/>
</dbReference>
<sequence length="324" mass="35433">MSDQEQDLSKTKMQNVEPGLGIAAVERDTGLSKDLLRVWERRYGFPQPARDAQGERLYPAEQVQRLRLVKRLLDAGQRPHRVVALPESELQAQLQLLQAPVASSKQLPGADLSVLDAHLQPLKQHRSHDLMEGLQTELLRRGLKGFVIELLAPLVGRVGELWAQGELQIHEEHLFSELVKQLLHRAIAQLGGAQTAAPRVLLSTLPGEEHGLGLLMVQALLTAEGCNCISLGLQTPAAELAQACARHRADALALSFSRYASAALVEDGLQALRAGLPAGCELWLGGSAAVLRRPALQRQADLRIGTELSALAVWVQDWRQQRSA</sequence>
<protein>
    <submittedName>
        <fullName evidence="3">DNA-binding transcriptional MerR regulator</fullName>
    </submittedName>
</protein>
<dbReference type="SUPFAM" id="SSF46955">
    <property type="entry name" value="Putative DNA-binding domain"/>
    <property type="match status" value="1"/>
</dbReference>